<accession>A0AAX2H3N5</accession>
<organism evidence="1 2">
    <name type="scientific">Pseudomonas lundensis</name>
    <dbReference type="NCBI Taxonomy" id="86185"/>
    <lineage>
        <taxon>Bacteria</taxon>
        <taxon>Pseudomonadati</taxon>
        <taxon>Pseudomonadota</taxon>
        <taxon>Gammaproteobacteria</taxon>
        <taxon>Pseudomonadales</taxon>
        <taxon>Pseudomonadaceae</taxon>
        <taxon>Pseudomonas</taxon>
    </lineage>
</organism>
<comment type="caution">
    <text evidence="1">The sequence shown here is derived from an EMBL/GenBank/DDBJ whole genome shotgun (WGS) entry which is preliminary data.</text>
</comment>
<dbReference type="EMBL" id="OBKZ01000010">
    <property type="protein sequence ID" value="SOB50556.1"/>
    <property type="molecule type" value="Genomic_DNA"/>
</dbReference>
<reference evidence="1 2" key="1">
    <citation type="submission" date="2017-08" db="EMBL/GenBank/DDBJ databases">
        <authorList>
            <person name="Chaillou S."/>
        </authorList>
    </citation>
    <scope>NUCLEOTIDE SEQUENCE [LARGE SCALE GENOMIC DNA]</scope>
    <source>
        <strain evidence="1 2">MFPA15A1205</strain>
    </source>
</reference>
<evidence type="ECO:0000313" key="2">
    <source>
        <dbReference type="Proteomes" id="UP000219564"/>
    </source>
</evidence>
<evidence type="ECO:0000313" key="1">
    <source>
        <dbReference type="EMBL" id="SOB50556.1"/>
    </source>
</evidence>
<dbReference type="Proteomes" id="UP000219564">
    <property type="component" value="Unassembled WGS sequence"/>
</dbReference>
<proteinExistence type="predicted"/>
<protein>
    <submittedName>
        <fullName evidence="1">Uncharacterized protein</fullName>
    </submittedName>
</protein>
<name>A0AAX2H3N5_9PSED</name>
<gene>
    <name evidence="1" type="ORF">PLUA15_180007</name>
</gene>
<dbReference type="AlphaFoldDB" id="A0AAX2H3N5"/>
<sequence length="103" mass="12161">MNTNQKLRTFDRIREAVLPQYRERVAEYLTAYEEVLHDDHACPDAQRTAANQLMGYIRGLNTTRVLGMADLEELERRITESWLKHAELEGQEETIRRGDTERR</sequence>